<gene>
    <name evidence="5" type="ORF">ENX73_05955</name>
</gene>
<dbReference type="InterPro" id="IPR023120">
    <property type="entry name" value="WHTH_transcript_rep_HrcA_IDD"/>
</dbReference>
<comment type="caution">
    <text evidence="5">The sequence shown here is derived from an EMBL/GenBank/DDBJ whole genome shotgun (WGS) entry which is preliminary data.</text>
</comment>
<dbReference type="InterPro" id="IPR002571">
    <property type="entry name" value="HrcA"/>
</dbReference>
<dbReference type="AlphaFoldDB" id="A0A7V3RFI5"/>
<dbReference type="PANTHER" id="PTHR34824:SF1">
    <property type="entry name" value="HEAT-INDUCIBLE TRANSCRIPTION REPRESSOR HRCA"/>
    <property type="match status" value="1"/>
</dbReference>
<feature type="domain" description="Heat-inducible transcription repressor HrcA C-terminal" evidence="4">
    <location>
        <begin position="13"/>
        <end position="230"/>
    </location>
</feature>
<accession>A0A7V3RFI5</accession>
<dbReference type="GO" id="GO:0003677">
    <property type="term" value="F:DNA binding"/>
    <property type="evidence" value="ECO:0007669"/>
    <property type="project" value="InterPro"/>
</dbReference>
<evidence type="ECO:0000259" key="4">
    <source>
        <dbReference type="Pfam" id="PF01628"/>
    </source>
</evidence>
<protein>
    <recommendedName>
        <fullName evidence="4">Heat-inducible transcription repressor HrcA C-terminal domain-containing protein</fullName>
    </recommendedName>
</protein>
<dbReference type="PANTHER" id="PTHR34824">
    <property type="entry name" value="HEAT-INDUCIBLE TRANSCRIPTION REPRESSOR HRCA"/>
    <property type="match status" value="1"/>
</dbReference>
<evidence type="ECO:0000313" key="5">
    <source>
        <dbReference type="EMBL" id="HGE75651.1"/>
    </source>
</evidence>
<keyword evidence="3" id="KW-0804">Transcription</keyword>
<dbReference type="EMBL" id="DTPE01000237">
    <property type="protein sequence ID" value="HGE75651.1"/>
    <property type="molecule type" value="Genomic_DNA"/>
</dbReference>
<evidence type="ECO:0000256" key="3">
    <source>
        <dbReference type="ARBA" id="ARBA00023163"/>
    </source>
</evidence>
<name>A0A7V3RFI5_9BACT</name>
<dbReference type="Gene3D" id="3.30.390.60">
    <property type="entry name" value="Heat-inducible transcription repressor hrca homolog, domain 3"/>
    <property type="match status" value="1"/>
</dbReference>
<reference evidence="5" key="1">
    <citation type="journal article" date="2020" name="mSystems">
        <title>Genome- and Community-Level Interaction Insights into Carbon Utilization and Element Cycling Functions of Hydrothermarchaeota in Hydrothermal Sediment.</title>
        <authorList>
            <person name="Zhou Z."/>
            <person name="Liu Y."/>
            <person name="Xu W."/>
            <person name="Pan J."/>
            <person name="Luo Z.H."/>
            <person name="Li M."/>
        </authorList>
    </citation>
    <scope>NUCLEOTIDE SEQUENCE [LARGE SCALE GENOMIC DNA]</scope>
    <source>
        <strain evidence="5">SpSt-966</strain>
    </source>
</reference>
<keyword evidence="1" id="KW-0678">Repressor</keyword>
<dbReference type="Gene3D" id="3.30.450.40">
    <property type="match status" value="1"/>
</dbReference>
<proteinExistence type="predicted"/>
<keyword evidence="2" id="KW-0805">Transcription regulation</keyword>
<dbReference type="Pfam" id="PF01628">
    <property type="entry name" value="HrcA"/>
    <property type="match status" value="1"/>
</dbReference>
<evidence type="ECO:0000256" key="2">
    <source>
        <dbReference type="ARBA" id="ARBA00023015"/>
    </source>
</evidence>
<dbReference type="SUPFAM" id="SSF55781">
    <property type="entry name" value="GAF domain-like"/>
    <property type="match status" value="1"/>
</dbReference>
<dbReference type="GO" id="GO:0045892">
    <property type="term" value="P:negative regulation of DNA-templated transcription"/>
    <property type="evidence" value="ECO:0007669"/>
    <property type="project" value="TreeGrafter"/>
</dbReference>
<sequence>MEIFPDYPQGNVDQVINRVSTLLSRTIPVIAIITKPFADKVRIKSLRLHKTSEDYITIVLATEMGMIKSQTILKNISEEAMKEIEKFLNTYIIDRSIDDIRNYMAGDQFFSERWKGTNVENIFDILKSLTEDSGEEKYTIRGFENLIDDETVDQKTLRKLIRTLETPDRFYEFLKGYGKVEDVSIFIGSEHFQEGMESFTSFIAPYKVMNEPIGYVLVIGTKVIDYQKAMTLTWYVGNRLTELLTFLSRVGENKR</sequence>
<organism evidence="5">
    <name type="scientific">Mesoaciditoga lauensis</name>
    <dbReference type="NCBI Taxonomy" id="1495039"/>
    <lineage>
        <taxon>Bacteria</taxon>
        <taxon>Thermotogati</taxon>
        <taxon>Thermotogota</taxon>
        <taxon>Thermotogae</taxon>
        <taxon>Mesoaciditogales</taxon>
        <taxon>Mesoaciditogaceae</taxon>
        <taxon>Mesoaciditoga</taxon>
    </lineage>
</organism>
<evidence type="ECO:0000256" key="1">
    <source>
        <dbReference type="ARBA" id="ARBA00022491"/>
    </source>
</evidence>
<dbReference type="InterPro" id="IPR029016">
    <property type="entry name" value="GAF-like_dom_sf"/>
</dbReference>
<dbReference type="InterPro" id="IPR021153">
    <property type="entry name" value="HrcA_C"/>
</dbReference>